<dbReference type="EMBL" id="JAINUG010001540">
    <property type="protein sequence ID" value="KAJ8355199.1"/>
    <property type="molecule type" value="Genomic_DNA"/>
</dbReference>
<feature type="region of interest" description="Disordered" evidence="1">
    <location>
        <begin position="30"/>
        <end position="55"/>
    </location>
</feature>
<accession>A0AAD7R1D0</accession>
<sequence length="186" mass="21602">MKWSTGWPGMAQAGLEEAVLDVRHRPRKLHTEKNYLAHNPSRENEPADTDSPTARAKHYRTLQALWKKPNPNKESVAQLLDLESGARRAFIDSDSIKEEDRHEKIIDAYPCFKDIGHVMDELRRILDRDNCQYIDEVKGRWADFCQKVQFYGVSKKILKPPMGMDKDHTVLQKNYNEPQTQDRGAE</sequence>
<evidence type="ECO:0000256" key="1">
    <source>
        <dbReference type="SAM" id="MobiDB-lite"/>
    </source>
</evidence>
<name>A0AAD7R1D0_9TELE</name>
<gene>
    <name evidence="2" type="ORF">AAFF_G00086920</name>
</gene>
<feature type="compositionally biased region" description="Polar residues" evidence="1">
    <location>
        <begin position="171"/>
        <end position="186"/>
    </location>
</feature>
<proteinExistence type="predicted"/>
<protein>
    <submittedName>
        <fullName evidence="2">Uncharacterized protein</fullName>
    </submittedName>
</protein>
<reference evidence="2" key="1">
    <citation type="journal article" date="2023" name="Science">
        <title>Genome structures resolve the early diversification of teleost fishes.</title>
        <authorList>
            <person name="Parey E."/>
            <person name="Louis A."/>
            <person name="Montfort J."/>
            <person name="Bouchez O."/>
            <person name="Roques C."/>
            <person name="Iampietro C."/>
            <person name="Lluch J."/>
            <person name="Castinel A."/>
            <person name="Donnadieu C."/>
            <person name="Desvignes T."/>
            <person name="Floi Bucao C."/>
            <person name="Jouanno E."/>
            <person name="Wen M."/>
            <person name="Mejri S."/>
            <person name="Dirks R."/>
            <person name="Jansen H."/>
            <person name="Henkel C."/>
            <person name="Chen W.J."/>
            <person name="Zahm M."/>
            <person name="Cabau C."/>
            <person name="Klopp C."/>
            <person name="Thompson A.W."/>
            <person name="Robinson-Rechavi M."/>
            <person name="Braasch I."/>
            <person name="Lecointre G."/>
            <person name="Bobe J."/>
            <person name="Postlethwait J.H."/>
            <person name="Berthelot C."/>
            <person name="Roest Crollius H."/>
            <person name="Guiguen Y."/>
        </authorList>
    </citation>
    <scope>NUCLEOTIDE SEQUENCE</scope>
    <source>
        <strain evidence="2">NC1722</strain>
    </source>
</reference>
<organism evidence="2 3">
    <name type="scientific">Aldrovandia affinis</name>
    <dbReference type="NCBI Taxonomy" id="143900"/>
    <lineage>
        <taxon>Eukaryota</taxon>
        <taxon>Metazoa</taxon>
        <taxon>Chordata</taxon>
        <taxon>Craniata</taxon>
        <taxon>Vertebrata</taxon>
        <taxon>Euteleostomi</taxon>
        <taxon>Actinopterygii</taxon>
        <taxon>Neopterygii</taxon>
        <taxon>Teleostei</taxon>
        <taxon>Notacanthiformes</taxon>
        <taxon>Halosauridae</taxon>
        <taxon>Aldrovandia</taxon>
    </lineage>
</organism>
<comment type="caution">
    <text evidence="2">The sequence shown here is derived from an EMBL/GenBank/DDBJ whole genome shotgun (WGS) entry which is preliminary data.</text>
</comment>
<keyword evidence="3" id="KW-1185">Reference proteome</keyword>
<dbReference type="AlphaFoldDB" id="A0AAD7R1D0"/>
<evidence type="ECO:0000313" key="3">
    <source>
        <dbReference type="Proteomes" id="UP001221898"/>
    </source>
</evidence>
<feature type="compositionally biased region" description="Basic and acidic residues" evidence="1">
    <location>
        <begin position="30"/>
        <end position="45"/>
    </location>
</feature>
<feature type="region of interest" description="Disordered" evidence="1">
    <location>
        <begin position="163"/>
        <end position="186"/>
    </location>
</feature>
<evidence type="ECO:0000313" key="2">
    <source>
        <dbReference type="EMBL" id="KAJ8355199.1"/>
    </source>
</evidence>
<dbReference type="Proteomes" id="UP001221898">
    <property type="component" value="Unassembled WGS sequence"/>
</dbReference>